<dbReference type="eggNOG" id="ENOG502TJZU">
    <property type="taxonomic scope" value="Eukaryota"/>
</dbReference>
<dbReference type="PANTHER" id="PTHR21503">
    <property type="entry name" value="F-BOX-CONTAINING HYPOTHETICAL PROTEIN C.ELEGANS"/>
    <property type="match status" value="1"/>
</dbReference>
<accession>A0A1I7TUM1</accession>
<organism evidence="2 3">
    <name type="scientific">Caenorhabditis tropicalis</name>
    <dbReference type="NCBI Taxonomy" id="1561998"/>
    <lineage>
        <taxon>Eukaryota</taxon>
        <taxon>Metazoa</taxon>
        <taxon>Ecdysozoa</taxon>
        <taxon>Nematoda</taxon>
        <taxon>Chromadorea</taxon>
        <taxon>Rhabditida</taxon>
        <taxon>Rhabditina</taxon>
        <taxon>Rhabditomorpha</taxon>
        <taxon>Rhabditoidea</taxon>
        <taxon>Rhabditidae</taxon>
        <taxon>Peloderinae</taxon>
        <taxon>Caenorhabditis</taxon>
    </lineage>
</organism>
<dbReference type="AlphaFoldDB" id="A0A1I7TUM1"/>
<dbReference type="Proteomes" id="UP000095282">
    <property type="component" value="Unplaced"/>
</dbReference>
<dbReference type="WBParaSite" id="Csp11.Scaffold629.g11948.t1">
    <property type="protein sequence ID" value="Csp11.Scaffold629.g11948.t1"/>
    <property type="gene ID" value="Csp11.Scaffold629.g11948"/>
</dbReference>
<evidence type="ECO:0000313" key="3">
    <source>
        <dbReference type="WBParaSite" id="Csp11.Scaffold629.g11948.t1"/>
    </source>
</evidence>
<proteinExistence type="predicted"/>
<name>A0A1I7TUM1_9PELO</name>
<protein>
    <submittedName>
        <fullName evidence="3">FBA_2 domain-containing protein</fullName>
    </submittedName>
</protein>
<evidence type="ECO:0000259" key="1">
    <source>
        <dbReference type="Pfam" id="PF07735"/>
    </source>
</evidence>
<dbReference type="PANTHER" id="PTHR21503:SF53">
    <property type="entry name" value="F-BOX ASSOCIATED DOMAIN-CONTAINING PROTEIN-RELATED"/>
    <property type="match status" value="1"/>
</dbReference>
<dbReference type="Pfam" id="PF07735">
    <property type="entry name" value="FBA_2"/>
    <property type="match status" value="1"/>
</dbReference>
<feature type="domain" description="Sdz-33 F-box" evidence="1">
    <location>
        <begin position="170"/>
        <end position="232"/>
    </location>
</feature>
<reference evidence="3" key="1">
    <citation type="submission" date="2016-11" db="UniProtKB">
        <authorList>
            <consortium name="WormBaseParasite"/>
        </authorList>
    </citation>
    <scope>IDENTIFICATION</scope>
</reference>
<dbReference type="InterPro" id="IPR012885">
    <property type="entry name" value="F-box_Sdz-33"/>
</dbReference>
<evidence type="ECO:0000313" key="2">
    <source>
        <dbReference type="Proteomes" id="UP000095282"/>
    </source>
</evidence>
<keyword evidence="2" id="KW-1185">Reference proteome</keyword>
<sequence length="282" mass="32541">MMNPFELINLSLTSSKARRAVIFFSRIKSRFWVGIGIHGSPFINIKESRRIGMSWEYSWTSNPSKVGLTTHTARLDLYSYECIHLFSESRMHDCMKWYEIIKPVLGCQIGHASVDNPKPSITDWLRSHQDSIGGISILEGDEENVKYLLKTIRVLGDLSLKISPRSYQLEFPEGLTRLEIDTAELINYDQLLRLKVRNINLRGSILTNQEINGFLKSWMSCESHLDLKSIEIDIPLSKAVNEIMDLPHEVTKIGYKIKRCDRKEANVTFGLWTRPYLYLSID</sequence>